<proteinExistence type="predicted"/>
<organism evidence="2">
    <name type="scientific">Thermus islandicus</name>
    <dbReference type="NCBI Taxonomy" id="540988"/>
    <lineage>
        <taxon>Bacteria</taxon>
        <taxon>Thermotogati</taxon>
        <taxon>Deinococcota</taxon>
        <taxon>Deinococci</taxon>
        <taxon>Thermales</taxon>
        <taxon>Thermaceae</taxon>
        <taxon>Thermus</taxon>
    </lineage>
</organism>
<accession>A0A7C2GGT9</accession>
<evidence type="ECO:0000256" key="1">
    <source>
        <dbReference type="SAM" id="Coils"/>
    </source>
</evidence>
<dbReference type="AlphaFoldDB" id="A0A7C2GGT9"/>
<sequence length="457" mass="50032">MRRGIALLLLLGLGLAQDYFISLSPTPVSVAPGKSTKATLAVLPQGFTGTLPIAVTGLPQGVSYSPTSITVEDPNRNATVELVFTAAPNAPTGSWMTTLRVGQEVLYFSVVVDPRVEPPSQNPASLEALWSQVQEWGRTACTTINAFDLESVRWVCTLYRTLDRAVGMWDEVKQDFEMLKKEGFVTGVSYLVNALGAEMGLAQANVEVDKLERDFLSLRRNYRRMVAKISNWMARVREKQVQAIRENPYPSGSPSWWAVEALKLNPNLIGMEVITGQQAEGLVQLKAKVEAVKAAAEAQAEKSNTGRTQEELAKALQVTNPGLLPNQEGEAEEVVRRAKEANSTREVLEVLVDAQAKMMRQNLANTQDVTQAVREVAVQQAYTTQQLANLIEIELQRRLDEITAWKAEVEGIMAQVSEEAESQTANLRMLATLSRTVACPDGVLGPGGDGRITCLRP</sequence>
<comment type="caution">
    <text evidence="2">The sequence shown here is derived from an EMBL/GenBank/DDBJ whole genome shotgun (WGS) entry which is preliminary data.</text>
</comment>
<reference evidence="2" key="1">
    <citation type="journal article" date="2020" name="mSystems">
        <title>Genome- and Community-Level Interaction Insights into Carbon Utilization and Element Cycling Functions of Hydrothermarchaeota in Hydrothermal Sediment.</title>
        <authorList>
            <person name="Zhou Z."/>
            <person name="Liu Y."/>
            <person name="Xu W."/>
            <person name="Pan J."/>
            <person name="Luo Z.H."/>
            <person name="Li M."/>
        </authorList>
    </citation>
    <scope>NUCLEOTIDE SEQUENCE [LARGE SCALE GENOMIC DNA]</scope>
    <source>
        <strain evidence="2">SpSt-246</strain>
    </source>
</reference>
<gene>
    <name evidence="2" type="ORF">ENP73_09385</name>
</gene>
<protein>
    <submittedName>
        <fullName evidence="2">Uncharacterized protein</fullName>
    </submittedName>
</protein>
<evidence type="ECO:0000313" key="2">
    <source>
        <dbReference type="EMBL" id="HEH83151.1"/>
    </source>
</evidence>
<dbReference type="EMBL" id="DSKL01000370">
    <property type="protein sequence ID" value="HEH83151.1"/>
    <property type="molecule type" value="Genomic_DNA"/>
</dbReference>
<feature type="coiled-coil region" evidence="1">
    <location>
        <begin position="201"/>
        <end position="228"/>
    </location>
</feature>
<name>A0A7C2GGT9_9DEIN</name>
<keyword evidence="1" id="KW-0175">Coiled coil</keyword>